<dbReference type="GO" id="GO:0062054">
    <property type="term" value="F:fluoride channel activity"/>
    <property type="evidence" value="ECO:0007669"/>
    <property type="project" value="UniProtKB-UniRule"/>
</dbReference>
<comment type="similarity">
    <text evidence="10 12">Belongs to the fluoride channel Fluc/FEX (TC 1.A.43) family.</text>
</comment>
<keyword evidence="12" id="KW-0813">Transport</keyword>
<name>A0A411HM25_9GAMM</name>
<evidence type="ECO:0000256" key="5">
    <source>
        <dbReference type="ARBA" id="ARBA00022989"/>
    </source>
</evidence>
<keyword evidence="7 12" id="KW-0406">Ion transport</keyword>
<dbReference type="PANTHER" id="PTHR28259">
    <property type="entry name" value="FLUORIDE EXPORT PROTEIN 1-RELATED"/>
    <property type="match status" value="1"/>
</dbReference>
<keyword evidence="12" id="KW-0479">Metal-binding</keyword>
<comment type="activity regulation">
    <text evidence="12">Na(+) is not transported, but it plays an essential structural role and its presence is essential for fluoride channel function.</text>
</comment>
<gene>
    <name evidence="12 13" type="primary">crcB</name>
    <name evidence="12" type="synonym">fluC</name>
    <name evidence="13" type="ORF">ELE36_14340</name>
</gene>
<dbReference type="AlphaFoldDB" id="A0A411HM25"/>
<keyword evidence="14" id="KW-1185">Reference proteome</keyword>
<keyword evidence="4 12" id="KW-0812">Transmembrane</keyword>
<dbReference type="PANTHER" id="PTHR28259:SF1">
    <property type="entry name" value="FLUORIDE EXPORT PROTEIN 1-RELATED"/>
    <property type="match status" value="1"/>
</dbReference>
<feature type="transmembrane region" description="Helical" evidence="12">
    <location>
        <begin position="99"/>
        <end position="126"/>
    </location>
</feature>
<comment type="catalytic activity">
    <reaction evidence="11">
        <text>fluoride(in) = fluoride(out)</text>
        <dbReference type="Rhea" id="RHEA:76159"/>
        <dbReference type="ChEBI" id="CHEBI:17051"/>
    </reaction>
    <physiologicalReaction direction="left-to-right" evidence="11">
        <dbReference type="Rhea" id="RHEA:76160"/>
    </physiologicalReaction>
</comment>
<dbReference type="Pfam" id="PF02537">
    <property type="entry name" value="CRCB"/>
    <property type="match status" value="1"/>
</dbReference>
<dbReference type="GO" id="GO:0005886">
    <property type="term" value="C:plasma membrane"/>
    <property type="evidence" value="ECO:0007669"/>
    <property type="project" value="UniProtKB-SubCell"/>
</dbReference>
<accession>A0A411HM25</accession>
<evidence type="ECO:0000256" key="6">
    <source>
        <dbReference type="ARBA" id="ARBA00023053"/>
    </source>
</evidence>
<comment type="subcellular location">
    <subcellularLocation>
        <location evidence="1 12">Cell membrane</location>
        <topology evidence="1 12">Multi-pass membrane protein</topology>
    </subcellularLocation>
</comment>
<evidence type="ECO:0000256" key="7">
    <source>
        <dbReference type="ARBA" id="ARBA00023065"/>
    </source>
</evidence>
<protein>
    <recommendedName>
        <fullName evidence="12">Fluoride-specific ion channel FluC</fullName>
    </recommendedName>
</protein>
<evidence type="ECO:0000256" key="2">
    <source>
        <dbReference type="ARBA" id="ARBA00022475"/>
    </source>
</evidence>
<sequence>MGFLAFFAVATGGAIGTLLRWLLAILLNPLLPNLPLGTLAVNLIGGLIIGIALGYFTQFPSLPSELRLFVITGFCGGLTTFSAFSGETVLLLMRQQYGWAAAVISTHLIGSLSMTFLGFMLVKFLVKA</sequence>
<dbReference type="InterPro" id="IPR003691">
    <property type="entry name" value="FluC"/>
</dbReference>
<evidence type="ECO:0000256" key="8">
    <source>
        <dbReference type="ARBA" id="ARBA00023136"/>
    </source>
</evidence>
<evidence type="ECO:0000256" key="4">
    <source>
        <dbReference type="ARBA" id="ARBA00022692"/>
    </source>
</evidence>
<evidence type="ECO:0000256" key="11">
    <source>
        <dbReference type="ARBA" id="ARBA00035585"/>
    </source>
</evidence>
<dbReference type="Proteomes" id="UP000291562">
    <property type="component" value="Chromosome"/>
</dbReference>
<evidence type="ECO:0000256" key="9">
    <source>
        <dbReference type="ARBA" id="ARBA00023303"/>
    </source>
</evidence>
<evidence type="ECO:0000256" key="10">
    <source>
        <dbReference type="ARBA" id="ARBA00035120"/>
    </source>
</evidence>
<dbReference type="GO" id="GO:0046872">
    <property type="term" value="F:metal ion binding"/>
    <property type="evidence" value="ECO:0007669"/>
    <property type="project" value="UniProtKB-KW"/>
</dbReference>
<evidence type="ECO:0000256" key="12">
    <source>
        <dbReference type="HAMAP-Rule" id="MF_00454"/>
    </source>
</evidence>
<evidence type="ECO:0000256" key="1">
    <source>
        <dbReference type="ARBA" id="ARBA00004651"/>
    </source>
</evidence>
<keyword evidence="9 12" id="KW-0407">Ion channel</keyword>
<keyword evidence="3" id="KW-0997">Cell inner membrane</keyword>
<keyword evidence="2 12" id="KW-1003">Cell membrane</keyword>
<dbReference type="HAMAP" id="MF_00454">
    <property type="entry name" value="FluC"/>
    <property type="match status" value="1"/>
</dbReference>
<dbReference type="EMBL" id="CP035704">
    <property type="protein sequence ID" value="QBB71440.1"/>
    <property type="molecule type" value="Genomic_DNA"/>
</dbReference>
<proteinExistence type="inferred from homology"/>
<dbReference type="NCBIfam" id="TIGR00494">
    <property type="entry name" value="crcB"/>
    <property type="match status" value="1"/>
</dbReference>
<reference evidence="13 14" key="1">
    <citation type="submission" date="2019-01" db="EMBL/GenBank/DDBJ databases">
        <title>Pseudolysobacter antarctica gen. nov., sp. nov., isolated from Fildes Peninsula, Antarctica.</title>
        <authorList>
            <person name="Wei Z."/>
            <person name="Peng F."/>
        </authorList>
    </citation>
    <scope>NUCLEOTIDE SEQUENCE [LARGE SCALE GENOMIC DNA]</scope>
    <source>
        <strain evidence="13 14">AQ6-296</strain>
    </source>
</reference>
<dbReference type="GO" id="GO:0140114">
    <property type="term" value="P:cellular detoxification of fluoride"/>
    <property type="evidence" value="ECO:0007669"/>
    <property type="project" value="UniProtKB-UniRule"/>
</dbReference>
<organism evidence="13 14">
    <name type="scientific">Pseudolysobacter antarcticus</name>
    <dbReference type="NCBI Taxonomy" id="2511995"/>
    <lineage>
        <taxon>Bacteria</taxon>
        <taxon>Pseudomonadati</taxon>
        <taxon>Pseudomonadota</taxon>
        <taxon>Gammaproteobacteria</taxon>
        <taxon>Lysobacterales</taxon>
        <taxon>Rhodanobacteraceae</taxon>
        <taxon>Pseudolysobacter</taxon>
    </lineage>
</organism>
<evidence type="ECO:0000256" key="3">
    <source>
        <dbReference type="ARBA" id="ARBA00022519"/>
    </source>
</evidence>
<feature type="binding site" evidence="12">
    <location>
        <position position="79"/>
    </location>
    <ligand>
        <name>Na(+)</name>
        <dbReference type="ChEBI" id="CHEBI:29101"/>
        <note>structural</note>
    </ligand>
</feature>
<feature type="transmembrane region" description="Helical" evidence="12">
    <location>
        <begin position="34"/>
        <end position="56"/>
    </location>
</feature>
<keyword evidence="6 12" id="KW-0915">Sodium</keyword>
<evidence type="ECO:0000313" key="13">
    <source>
        <dbReference type="EMBL" id="QBB71440.1"/>
    </source>
</evidence>
<feature type="binding site" evidence="12">
    <location>
        <position position="76"/>
    </location>
    <ligand>
        <name>Na(+)</name>
        <dbReference type="ChEBI" id="CHEBI:29101"/>
        <note>structural</note>
    </ligand>
</feature>
<dbReference type="OrthoDB" id="9806299at2"/>
<evidence type="ECO:0000313" key="14">
    <source>
        <dbReference type="Proteomes" id="UP000291562"/>
    </source>
</evidence>
<dbReference type="KEGG" id="xbc:ELE36_14340"/>
<comment type="function">
    <text evidence="12">Fluoride-specific ion channel. Important for reducing fluoride concentration in the cell, thus reducing its toxicity.</text>
</comment>
<dbReference type="NCBIfam" id="NF010792">
    <property type="entry name" value="PRK14196.1"/>
    <property type="match status" value="1"/>
</dbReference>
<keyword evidence="5 12" id="KW-1133">Transmembrane helix</keyword>
<keyword evidence="8 12" id="KW-0472">Membrane</keyword>
<feature type="transmembrane region" description="Helical" evidence="12">
    <location>
        <begin position="68"/>
        <end position="93"/>
    </location>
</feature>
<dbReference type="RefSeq" id="WP_129834443.1">
    <property type="nucleotide sequence ID" value="NZ_CP035704.1"/>
</dbReference>